<organism evidence="1 2">
    <name type="scientific">Dreissena polymorpha</name>
    <name type="common">Zebra mussel</name>
    <name type="synonym">Mytilus polymorpha</name>
    <dbReference type="NCBI Taxonomy" id="45954"/>
    <lineage>
        <taxon>Eukaryota</taxon>
        <taxon>Metazoa</taxon>
        <taxon>Spiralia</taxon>
        <taxon>Lophotrochozoa</taxon>
        <taxon>Mollusca</taxon>
        <taxon>Bivalvia</taxon>
        <taxon>Autobranchia</taxon>
        <taxon>Heteroconchia</taxon>
        <taxon>Euheterodonta</taxon>
        <taxon>Imparidentia</taxon>
        <taxon>Neoheterodontei</taxon>
        <taxon>Myida</taxon>
        <taxon>Dreissenoidea</taxon>
        <taxon>Dreissenidae</taxon>
        <taxon>Dreissena</taxon>
    </lineage>
</organism>
<reference evidence="1" key="2">
    <citation type="submission" date="2020-11" db="EMBL/GenBank/DDBJ databases">
        <authorList>
            <person name="McCartney M.A."/>
            <person name="Auch B."/>
            <person name="Kono T."/>
            <person name="Mallez S."/>
            <person name="Becker A."/>
            <person name="Gohl D.M."/>
            <person name="Silverstein K.A.T."/>
            <person name="Koren S."/>
            <person name="Bechman K.B."/>
            <person name="Herman A."/>
            <person name="Abrahante J.E."/>
            <person name="Garbe J."/>
        </authorList>
    </citation>
    <scope>NUCLEOTIDE SEQUENCE</scope>
    <source>
        <strain evidence="1">Duluth1</strain>
        <tissue evidence="1">Whole animal</tissue>
    </source>
</reference>
<comment type="caution">
    <text evidence="1">The sequence shown here is derived from an EMBL/GenBank/DDBJ whole genome shotgun (WGS) entry which is preliminary data.</text>
</comment>
<gene>
    <name evidence="1" type="ORF">DPMN_174281</name>
</gene>
<reference evidence="1" key="1">
    <citation type="journal article" date="2019" name="bioRxiv">
        <title>The Genome of the Zebra Mussel, Dreissena polymorpha: A Resource for Invasive Species Research.</title>
        <authorList>
            <person name="McCartney M.A."/>
            <person name="Auch B."/>
            <person name="Kono T."/>
            <person name="Mallez S."/>
            <person name="Zhang Y."/>
            <person name="Obille A."/>
            <person name="Becker A."/>
            <person name="Abrahante J.E."/>
            <person name="Garbe J."/>
            <person name="Badalamenti J.P."/>
            <person name="Herman A."/>
            <person name="Mangelson H."/>
            <person name="Liachko I."/>
            <person name="Sullivan S."/>
            <person name="Sone E.D."/>
            <person name="Koren S."/>
            <person name="Silverstein K.A.T."/>
            <person name="Beckman K.B."/>
            <person name="Gohl D.M."/>
        </authorList>
    </citation>
    <scope>NUCLEOTIDE SEQUENCE</scope>
    <source>
        <strain evidence="1">Duluth1</strain>
        <tissue evidence="1">Whole animal</tissue>
    </source>
</reference>
<sequence>MVRMLVKGCDLHRITTTRSAKVQKSLVTLWDKYESKEVPGQGRSSVRRCAGVMFMYILL</sequence>
<dbReference type="EMBL" id="JAIWYP010000009">
    <property type="protein sequence ID" value="KAH3772934.1"/>
    <property type="molecule type" value="Genomic_DNA"/>
</dbReference>
<accession>A0A9D4E648</accession>
<evidence type="ECO:0000313" key="2">
    <source>
        <dbReference type="Proteomes" id="UP000828390"/>
    </source>
</evidence>
<proteinExistence type="predicted"/>
<name>A0A9D4E648_DREPO</name>
<protein>
    <submittedName>
        <fullName evidence="1">Uncharacterized protein</fullName>
    </submittedName>
</protein>
<dbReference type="AlphaFoldDB" id="A0A9D4E648"/>
<evidence type="ECO:0000313" key="1">
    <source>
        <dbReference type="EMBL" id="KAH3772934.1"/>
    </source>
</evidence>
<dbReference type="Proteomes" id="UP000828390">
    <property type="component" value="Unassembled WGS sequence"/>
</dbReference>
<keyword evidence="2" id="KW-1185">Reference proteome</keyword>